<dbReference type="AlphaFoldDB" id="A0A0E9SI47"/>
<organism evidence="1">
    <name type="scientific">Anguilla anguilla</name>
    <name type="common">European freshwater eel</name>
    <name type="synonym">Muraena anguilla</name>
    <dbReference type="NCBI Taxonomy" id="7936"/>
    <lineage>
        <taxon>Eukaryota</taxon>
        <taxon>Metazoa</taxon>
        <taxon>Chordata</taxon>
        <taxon>Craniata</taxon>
        <taxon>Vertebrata</taxon>
        <taxon>Euteleostomi</taxon>
        <taxon>Actinopterygii</taxon>
        <taxon>Neopterygii</taxon>
        <taxon>Teleostei</taxon>
        <taxon>Anguilliformes</taxon>
        <taxon>Anguillidae</taxon>
        <taxon>Anguilla</taxon>
    </lineage>
</organism>
<proteinExistence type="predicted"/>
<evidence type="ECO:0000313" key="1">
    <source>
        <dbReference type="EMBL" id="JAH40917.1"/>
    </source>
</evidence>
<protein>
    <submittedName>
        <fullName evidence="1">Uncharacterized protein</fullName>
    </submittedName>
</protein>
<name>A0A0E9SI47_ANGAN</name>
<dbReference type="EMBL" id="GBXM01070718">
    <property type="protein sequence ID" value="JAH37859.1"/>
    <property type="molecule type" value="Transcribed_RNA"/>
</dbReference>
<reference evidence="1" key="2">
    <citation type="journal article" date="2015" name="Fish Shellfish Immunol.">
        <title>Early steps in the European eel (Anguilla anguilla)-Vibrio vulnificus interaction in the gills: Role of the RtxA13 toxin.</title>
        <authorList>
            <person name="Callol A."/>
            <person name="Pajuelo D."/>
            <person name="Ebbesson L."/>
            <person name="Teles M."/>
            <person name="MacKenzie S."/>
            <person name="Amaro C."/>
        </authorList>
    </citation>
    <scope>NUCLEOTIDE SEQUENCE</scope>
</reference>
<reference evidence="1" key="1">
    <citation type="submission" date="2014-11" db="EMBL/GenBank/DDBJ databases">
        <authorList>
            <person name="Amaro Gonzalez C."/>
        </authorList>
    </citation>
    <scope>NUCLEOTIDE SEQUENCE</scope>
</reference>
<accession>A0A0E9SI47</accession>
<sequence>MSQPGQCWKPPPYLSHFLCLKPVLCEVPIF</sequence>
<dbReference type="EMBL" id="GBXM01067660">
    <property type="protein sequence ID" value="JAH40917.1"/>
    <property type="molecule type" value="Transcribed_RNA"/>
</dbReference>